<evidence type="ECO:0000259" key="1">
    <source>
        <dbReference type="Pfam" id="PF01433"/>
    </source>
</evidence>
<dbReference type="InterPro" id="IPR027268">
    <property type="entry name" value="Peptidase_M4/M1_CTD_sf"/>
</dbReference>
<organism evidence="2 3">
    <name type="scientific">Actinomycetospora cinnamomea</name>
    <dbReference type="NCBI Taxonomy" id="663609"/>
    <lineage>
        <taxon>Bacteria</taxon>
        <taxon>Bacillati</taxon>
        <taxon>Actinomycetota</taxon>
        <taxon>Actinomycetes</taxon>
        <taxon>Pseudonocardiales</taxon>
        <taxon>Pseudonocardiaceae</taxon>
        <taxon>Actinomycetospora</taxon>
    </lineage>
</organism>
<dbReference type="EMBL" id="QEKW01000001">
    <property type="protein sequence ID" value="PVZ14775.1"/>
    <property type="molecule type" value="Genomic_DNA"/>
</dbReference>
<keyword evidence="3" id="KW-1185">Reference proteome</keyword>
<accession>A0A2U1FRH2</accession>
<evidence type="ECO:0000313" key="3">
    <source>
        <dbReference type="Proteomes" id="UP000245639"/>
    </source>
</evidence>
<dbReference type="Gene3D" id="1.10.390.10">
    <property type="entry name" value="Neutral Protease Domain 2"/>
    <property type="match status" value="1"/>
</dbReference>
<dbReference type="PANTHER" id="PTHR45726:SF3">
    <property type="entry name" value="LEUKOTRIENE A-4 HYDROLASE"/>
    <property type="match status" value="1"/>
</dbReference>
<dbReference type="PANTHER" id="PTHR45726">
    <property type="entry name" value="LEUKOTRIENE A-4 HYDROLASE"/>
    <property type="match status" value="1"/>
</dbReference>
<comment type="caution">
    <text evidence="2">The sequence shown here is derived from an EMBL/GenBank/DDBJ whole genome shotgun (WGS) entry which is preliminary data.</text>
</comment>
<dbReference type="SUPFAM" id="SSF55486">
    <property type="entry name" value="Metalloproteases ('zincins'), catalytic domain"/>
    <property type="match status" value="1"/>
</dbReference>
<reference evidence="2 3" key="1">
    <citation type="submission" date="2018-04" db="EMBL/GenBank/DDBJ databases">
        <title>Genomic Encyclopedia of Type Strains, Phase IV (KMG-IV): sequencing the most valuable type-strain genomes for metagenomic binning, comparative biology and taxonomic classification.</title>
        <authorList>
            <person name="Goeker M."/>
        </authorList>
    </citation>
    <scope>NUCLEOTIDE SEQUENCE [LARGE SCALE GENOMIC DNA]</scope>
    <source>
        <strain evidence="2 3">DSM 45771</strain>
    </source>
</reference>
<proteinExistence type="predicted"/>
<dbReference type="AlphaFoldDB" id="A0A2U1FRH2"/>
<dbReference type="GO" id="GO:0008270">
    <property type="term" value="F:zinc ion binding"/>
    <property type="evidence" value="ECO:0007669"/>
    <property type="project" value="InterPro"/>
</dbReference>
<dbReference type="InterPro" id="IPR034015">
    <property type="entry name" value="M1_LTA4H"/>
</dbReference>
<gene>
    <name evidence="2" type="ORF">C8D89_101643</name>
</gene>
<dbReference type="Proteomes" id="UP000245639">
    <property type="component" value="Unassembled WGS sequence"/>
</dbReference>
<feature type="domain" description="Peptidase M1 membrane alanine aminopeptidase" evidence="1">
    <location>
        <begin position="312"/>
        <end position="358"/>
    </location>
</feature>
<name>A0A2U1FRH2_9PSEU</name>
<dbReference type="GO" id="GO:0008237">
    <property type="term" value="F:metallopeptidase activity"/>
    <property type="evidence" value="ECO:0007669"/>
    <property type="project" value="InterPro"/>
</dbReference>
<dbReference type="Pfam" id="PF01433">
    <property type="entry name" value="Peptidase_M1"/>
    <property type="match status" value="1"/>
</dbReference>
<sequence length="456" mass="48697">MVSAGCGRTVEDGAAEYADSLWDDRPVVDLAFDVAPGLDRVTGRERVVFTPDLPVCELVFRAWPNKPVMARDGTAMRVTAAAVDGRAVAPRVLPAGAPENAPGTLIELPLTGCAPAGRTITAELDFTLVLGEDANDRIGFSRAPLMAWWATGFPLLAWVRGEGWAREDAVSIAGETATSEDFRLRDLAVTAPEGLAVLGTGTPAGASPGAAPGTTTHRFAADAVRNVAVTVGRLDVVERDVGGTRVHLGTPVAGTAVPPQEWLDRVERYVDRLGEQLGPFPYPELWISVIPAQSSGIEFPSALQFGDLGRGQLDSLVAHELAHQWFYGLVGNNQARDPWIDESFTTMAQAVATDQEGGYVLADIPDDSLGEVGRPMSYWGYYFGFDRYVQVVYNQGGAALVEARQRAGEERFDRALRAYLRGNAHRVAAPADVAAAFGDLPEVRDLLVENGALAAS</sequence>
<dbReference type="InterPro" id="IPR014782">
    <property type="entry name" value="Peptidase_M1_dom"/>
</dbReference>
<evidence type="ECO:0000313" key="2">
    <source>
        <dbReference type="EMBL" id="PVZ14775.1"/>
    </source>
</evidence>
<protein>
    <submittedName>
        <fullName evidence="2">Peptidase M1-like protein</fullName>
    </submittedName>
</protein>